<evidence type="ECO:0000256" key="1">
    <source>
        <dbReference type="ARBA" id="ARBA00004651"/>
    </source>
</evidence>
<evidence type="ECO:0000256" key="6">
    <source>
        <dbReference type="ARBA" id="ARBA00022989"/>
    </source>
</evidence>
<dbReference type="InterPro" id="IPR022646">
    <property type="entry name" value="SecD/SecF_CS"/>
</dbReference>
<comment type="subunit">
    <text evidence="9">Forms a complex with SecD. Part of the essential Sec protein translocation apparatus which comprises SecA, SecYEG and auxiliary proteins SecDF. Other proteins may also be involved.</text>
</comment>
<gene>
    <name evidence="9 11" type="primary">secF</name>
    <name evidence="11" type="ORF">VXJ25_00885</name>
</gene>
<evidence type="ECO:0000256" key="9">
    <source>
        <dbReference type="HAMAP-Rule" id="MF_01464"/>
    </source>
</evidence>
<comment type="subcellular location">
    <subcellularLocation>
        <location evidence="1 9">Cell membrane</location>
        <topology evidence="1 9">Multi-pass membrane protein</topology>
    </subcellularLocation>
</comment>
<dbReference type="PANTHER" id="PTHR30081:SF8">
    <property type="entry name" value="PROTEIN TRANSLOCASE SUBUNIT SECF"/>
    <property type="match status" value="1"/>
</dbReference>
<dbReference type="InterPro" id="IPR005665">
    <property type="entry name" value="SecF_bac"/>
</dbReference>
<evidence type="ECO:0000256" key="4">
    <source>
        <dbReference type="ARBA" id="ARBA00022692"/>
    </source>
</evidence>
<evidence type="ECO:0000313" key="12">
    <source>
        <dbReference type="Proteomes" id="UP001332931"/>
    </source>
</evidence>
<comment type="caution">
    <text evidence="11">The sequence shown here is derived from an EMBL/GenBank/DDBJ whole genome shotgun (WGS) entry which is preliminary data.</text>
</comment>
<dbReference type="NCBIfam" id="TIGR00966">
    <property type="entry name" value="transloc_SecF"/>
    <property type="match status" value="1"/>
</dbReference>
<evidence type="ECO:0000256" key="3">
    <source>
        <dbReference type="ARBA" id="ARBA00022475"/>
    </source>
</evidence>
<feature type="transmembrane region" description="Helical" evidence="9">
    <location>
        <begin position="18"/>
        <end position="39"/>
    </location>
</feature>
<dbReference type="Proteomes" id="UP001332931">
    <property type="component" value="Unassembled WGS sequence"/>
</dbReference>
<feature type="transmembrane region" description="Helical" evidence="9">
    <location>
        <begin position="184"/>
        <end position="201"/>
    </location>
</feature>
<dbReference type="Pfam" id="PF02355">
    <property type="entry name" value="SecD_SecF_C"/>
    <property type="match status" value="1"/>
</dbReference>
<dbReference type="EMBL" id="JAZGJQ010000001">
    <property type="protein sequence ID" value="MEE6146556.1"/>
    <property type="molecule type" value="Genomic_DNA"/>
</dbReference>
<organism evidence="11 12">
    <name type="scientific">Olsenella absiana</name>
    <dbReference type="NCBI Taxonomy" id="3115222"/>
    <lineage>
        <taxon>Bacteria</taxon>
        <taxon>Bacillati</taxon>
        <taxon>Actinomycetota</taxon>
        <taxon>Coriobacteriia</taxon>
        <taxon>Coriobacteriales</taxon>
        <taxon>Atopobiaceae</taxon>
        <taxon>Olsenella</taxon>
    </lineage>
</organism>
<comment type="similarity">
    <text evidence="9">Belongs to the SecD/SecF family. SecF subfamily.</text>
</comment>
<feature type="transmembrane region" description="Helical" evidence="9">
    <location>
        <begin position="236"/>
        <end position="259"/>
    </location>
</feature>
<keyword evidence="5 9" id="KW-0653">Protein transport</keyword>
<dbReference type="InterPro" id="IPR022645">
    <property type="entry name" value="SecD/SecF_bac"/>
</dbReference>
<keyword evidence="6 9" id="KW-1133">Transmembrane helix</keyword>
<evidence type="ECO:0000256" key="2">
    <source>
        <dbReference type="ARBA" id="ARBA00022448"/>
    </source>
</evidence>
<feature type="transmembrane region" description="Helical" evidence="9">
    <location>
        <begin position="134"/>
        <end position="152"/>
    </location>
</feature>
<evidence type="ECO:0000256" key="8">
    <source>
        <dbReference type="ARBA" id="ARBA00023136"/>
    </source>
</evidence>
<evidence type="ECO:0000256" key="5">
    <source>
        <dbReference type="ARBA" id="ARBA00022927"/>
    </source>
</evidence>
<protein>
    <recommendedName>
        <fullName evidence="9">Protein-export membrane protein SecF</fullName>
    </recommendedName>
</protein>
<sequence length="319" mass="34202">MRSHFSHEIAFIAHRRQFLAVSVALVALALVGLVVRGLVLGIEFRGGTQIDFNGTGDVTIEQLRSALADAGEQDPTVQTTLANGVEGFLVRSDTTDATVATQHAAQTAEELGLPSDSYTVTTIGPDWGADITRSSLAAFFVAILAIIAYVSIRYEFKMSIAAVVALVHDLVITVGVYAWTQIPVTPNVVAALLTIMGYSLYDTVVEFNRTNENAKQLKDGVHRTYYQICNFSINEVFIRSINTTLTTIVPVICMLVIGGETLKGFAFALLVGELLGTYSSFAVASPLLAVWKTHEPKWAKLEAKYGASASAAAPAKGAE</sequence>
<accession>A0ABU7R7I7</accession>
<keyword evidence="3 9" id="KW-1003">Cell membrane</keyword>
<dbReference type="RefSeq" id="WP_330957321.1">
    <property type="nucleotide sequence ID" value="NZ_JAZGJQ010000001.1"/>
</dbReference>
<feature type="transmembrane region" description="Helical" evidence="9">
    <location>
        <begin position="265"/>
        <end position="291"/>
    </location>
</feature>
<dbReference type="InterPro" id="IPR048634">
    <property type="entry name" value="SecD_SecF_C"/>
</dbReference>
<reference evidence="11 12" key="1">
    <citation type="submission" date="2024-01" db="EMBL/GenBank/DDBJ databases">
        <title>Description of Olsenella sp. nov., isolated from pig feces.</title>
        <authorList>
            <person name="Chang Y.-H."/>
        </authorList>
    </citation>
    <scope>NUCLEOTIDE SEQUENCE [LARGE SCALE GENOMIC DNA]</scope>
    <source>
        <strain evidence="11 12">YH-ols2223</strain>
    </source>
</reference>
<dbReference type="SUPFAM" id="SSF82866">
    <property type="entry name" value="Multidrug efflux transporter AcrB transmembrane domain"/>
    <property type="match status" value="1"/>
</dbReference>
<dbReference type="Gene3D" id="1.20.1640.10">
    <property type="entry name" value="Multidrug efflux transporter AcrB transmembrane domain"/>
    <property type="match status" value="1"/>
</dbReference>
<keyword evidence="12" id="KW-1185">Reference proteome</keyword>
<keyword evidence="2 9" id="KW-0813">Transport</keyword>
<evidence type="ECO:0000256" key="7">
    <source>
        <dbReference type="ARBA" id="ARBA00023010"/>
    </source>
</evidence>
<keyword evidence="4 9" id="KW-0812">Transmembrane</keyword>
<dbReference type="PRINTS" id="PR01755">
    <property type="entry name" value="SECFTRNLCASE"/>
</dbReference>
<comment type="function">
    <text evidence="9">Part of the Sec protein translocase complex. Interacts with the SecYEG preprotein conducting channel. SecDF uses the proton motive force (PMF) to complete protein translocation after the ATP-dependent function of SecA.</text>
</comment>
<dbReference type="Pfam" id="PF07549">
    <property type="entry name" value="Sec_GG"/>
    <property type="match status" value="1"/>
</dbReference>
<dbReference type="InterPro" id="IPR055344">
    <property type="entry name" value="SecD_SecF_C_bact"/>
</dbReference>
<proteinExistence type="inferred from homology"/>
<feature type="transmembrane region" description="Helical" evidence="9">
    <location>
        <begin position="159"/>
        <end position="178"/>
    </location>
</feature>
<evidence type="ECO:0000259" key="10">
    <source>
        <dbReference type="Pfam" id="PF02355"/>
    </source>
</evidence>
<dbReference type="PANTHER" id="PTHR30081">
    <property type="entry name" value="PROTEIN-EXPORT MEMBRANE PROTEIN SEC"/>
    <property type="match status" value="1"/>
</dbReference>
<feature type="domain" description="Protein export membrane protein SecD/SecF C-terminal" evidence="10">
    <location>
        <begin position="117"/>
        <end position="293"/>
    </location>
</feature>
<keyword evidence="8 9" id="KW-0472">Membrane</keyword>
<keyword evidence="7 9" id="KW-0811">Translocation</keyword>
<name>A0ABU7R7I7_9ACTN</name>
<dbReference type="HAMAP" id="MF_01464_B">
    <property type="entry name" value="SecF_B"/>
    <property type="match status" value="1"/>
</dbReference>
<dbReference type="NCBIfam" id="TIGR00916">
    <property type="entry name" value="2A0604s01"/>
    <property type="match status" value="1"/>
</dbReference>
<dbReference type="InterPro" id="IPR022813">
    <property type="entry name" value="SecD/SecF_arch_bac"/>
</dbReference>
<evidence type="ECO:0000313" key="11">
    <source>
        <dbReference type="EMBL" id="MEE6146556.1"/>
    </source>
</evidence>